<dbReference type="KEGG" id="psuu:Psuf_070270"/>
<keyword evidence="6" id="KW-1185">Reference proteome</keyword>
<dbReference type="Pfam" id="PF13193">
    <property type="entry name" value="AMP-binding_C"/>
    <property type="match status" value="1"/>
</dbReference>
<evidence type="ECO:0000256" key="1">
    <source>
        <dbReference type="ARBA" id="ARBA00022450"/>
    </source>
</evidence>
<dbReference type="InterPro" id="IPR010071">
    <property type="entry name" value="AA_adenyl_dom"/>
</dbReference>
<evidence type="ECO:0000313" key="6">
    <source>
        <dbReference type="Proteomes" id="UP000503011"/>
    </source>
</evidence>
<dbReference type="InterPro" id="IPR020806">
    <property type="entry name" value="PKS_PP-bd"/>
</dbReference>
<feature type="compositionally biased region" description="Basic and acidic residues" evidence="3">
    <location>
        <begin position="135"/>
        <end position="148"/>
    </location>
</feature>
<dbReference type="SUPFAM" id="SSF47336">
    <property type="entry name" value="ACP-like"/>
    <property type="match status" value="1"/>
</dbReference>
<dbReference type="Gene3D" id="2.30.38.10">
    <property type="entry name" value="Luciferase, Domain 3"/>
    <property type="match status" value="1"/>
</dbReference>
<protein>
    <recommendedName>
        <fullName evidence="4">Carrier domain-containing protein</fullName>
    </recommendedName>
</protein>
<dbReference type="EMBL" id="AP022871">
    <property type="protein sequence ID" value="BCB89714.1"/>
    <property type="molecule type" value="Genomic_DNA"/>
</dbReference>
<dbReference type="InterPro" id="IPR036736">
    <property type="entry name" value="ACP-like_sf"/>
</dbReference>
<proteinExistence type="predicted"/>
<dbReference type="InterPro" id="IPR045851">
    <property type="entry name" value="AMP-bd_C_sf"/>
</dbReference>
<dbReference type="SMART" id="SM00823">
    <property type="entry name" value="PKS_PP"/>
    <property type="match status" value="1"/>
</dbReference>
<dbReference type="Proteomes" id="UP000503011">
    <property type="component" value="Chromosome"/>
</dbReference>
<dbReference type="PANTHER" id="PTHR45527:SF1">
    <property type="entry name" value="FATTY ACID SYNTHASE"/>
    <property type="match status" value="1"/>
</dbReference>
<name>A0A6F8YUC9_9ACTN</name>
<dbReference type="Gene3D" id="3.30.300.30">
    <property type="match status" value="1"/>
</dbReference>
<dbReference type="Pfam" id="PF00501">
    <property type="entry name" value="AMP-binding"/>
    <property type="match status" value="1"/>
</dbReference>
<dbReference type="GO" id="GO:0031177">
    <property type="term" value="F:phosphopantetheine binding"/>
    <property type="evidence" value="ECO:0007669"/>
    <property type="project" value="InterPro"/>
</dbReference>
<organism evidence="5 6">
    <name type="scientific">Phytohabitans suffuscus</name>
    <dbReference type="NCBI Taxonomy" id="624315"/>
    <lineage>
        <taxon>Bacteria</taxon>
        <taxon>Bacillati</taxon>
        <taxon>Actinomycetota</taxon>
        <taxon>Actinomycetes</taxon>
        <taxon>Micromonosporales</taxon>
        <taxon>Micromonosporaceae</taxon>
    </lineage>
</organism>
<feature type="domain" description="Carrier" evidence="4">
    <location>
        <begin position="508"/>
        <end position="583"/>
    </location>
</feature>
<dbReference type="NCBIfam" id="TIGR01733">
    <property type="entry name" value="AA-adenyl-dom"/>
    <property type="match status" value="1"/>
</dbReference>
<dbReference type="PROSITE" id="PS00455">
    <property type="entry name" value="AMP_BINDING"/>
    <property type="match status" value="1"/>
</dbReference>
<reference evidence="5 6" key="2">
    <citation type="submission" date="2020-03" db="EMBL/GenBank/DDBJ databases">
        <authorList>
            <person name="Ichikawa N."/>
            <person name="Kimura A."/>
            <person name="Kitahashi Y."/>
            <person name="Uohara A."/>
        </authorList>
    </citation>
    <scope>NUCLEOTIDE SEQUENCE [LARGE SCALE GENOMIC DNA]</scope>
    <source>
        <strain evidence="5 6">NBRC 105367</strain>
    </source>
</reference>
<evidence type="ECO:0000313" key="5">
    <source>
        <dbReference type="EMBL" id="BCB89714.1"/>
    </source>
</evidence>
<dbReference type="SMART" id="SM01294">
    <property type="entry name" value="PKS_PP_betabranch"/>
    <property type="match status" value="1"/>
</dbReference>
<dbReference type="Gene3D" id="3.40.50.980">
    <property type="match status" value="2"/>
</dbReference>
<dbReference type="InterPro" id="IPR000873">
    <property type="entry name" value="AMP-dep_synth/lig_dom"/>
</dbReference>
<evidence type="ECO:0000259" key="4">
    <source>
        <dbReference type="PROSITE" id="PS50075"/>
    </source>
</evidence>
<dbReference type="InterPro" id="IPR009081">
    <property type="entry name" value="PP-bd_ACP"/>
</dbReference>
<dbReference type="GO" id="GO:0044550">
    <property type="term" value="P:secondary metabolite biosynthetic process"/>
    <property type="evidence" value="ECO:0007669"/>
    <property type="project" value="TreeGrafter"/>
</dbReference>
<dbReference type="GO" id="GO:0043041">
    <property type="term" value="P:amino acid activation for nonribosomal peptide biosynthetic process"/>
    <property type="evidence" value="ECO:0007669"/>
    <property type="project" value="TreeGrafter"/>
</dbReference>
<evidence type="ECO:0000256" key="2">
    <source>
        <dbReference type="ARBA" id="ARBA00022553"/>
    </source>
</evidence>
<gene>
    <name evidence="5" type="ORF">Psuf_070270</name>
</gene>
<dbReference type="CDD" id="cd12117">
    <property type="entry name" value="A_NRPS_Srf_like"/>
    <property type="match status" value="1"/>
</dbReference>
<dbReference type="InterPro" id="IPR025110">
    <property type="entry name" value="AMP-bd_C"/>
</dbReference>
<dbReference type="FunFam" id="3.30.300.30:FF:000010">
    <property type="entry name" value="Enterobactin synthetase component F"/>
    <property type="match status" value="1"/>
</dbReference>
<accession>A0A6F8YUC9</accession>
<dbReference type="AlphaFoldDB" id="A0A6F8YUC9"/>
<feature type="region of interest" description="Disordered" evidence="3">
    <location>
        <begin position="128"/>
        <end position="148"/>
    </location>
</feature>
<evidence type="ECO:0000256" key="3">
    <source>
        <dbReference type="SAM" id="MobiDB-lite"/>
    </source>
</evidence>
<reference evidence="5 6" key="1">
    <citation type="submission" date="2020-03" db="EMBL/GenBank/DDBJ databases">
        <title>Whole genome shotgun sequence of Phytohabitans suffuscus NBRC 105367.</title>
        <authorList>
            <person name="Komaki H."/>
            <person name="Tamura T."/>
        </authorList>
    </citation>
    <scope>NUCLEOTIDE SEQUENCE [LARGE SCALE GENOMIC DNA]</scope>
    <source>
        <strain evidence="5 6">NBRC 105367</strain>
    </source>
</reference>
<keyword evidence="2" id="KW-0597">Phosphoprotein</keyword>
<keyword evidence="1" id="KW-0596">Phosphopantetheine</keyword>
<dbReference type="FunFam" id="2.30.38.10:FF:000001">
    <property type="entry name" value="Non-ribosomal peptide synthetase PvdI"/>
    <property type="match status" value="1"/>
</dbReference>
<dbReference type="RefSeq" id="WP_173161700.1">
    <property type="nucleotide sequence ID" value="NZ_AP022871.1"/>
</dbReference>
<dbReference type="PANTHER" id="PTHR45527">
    <property type="entry name" value="NONRIBOSOMAL PEPTIDE SYNTHETASE"/>
    <property type="match status" value="1"/>
</dbReference>
<sequence>MSANSIQEQFAAQVARTPDAVAVCAGATRLTYRELDERAERLAHRLVGLGVQRAEPVAVLLERSPDLIVAVLGVVKAGAVYMPLHSAYPLARMQRIMDNTGRPVLLADEGARRAGLPDSRQVVLVDSDPGAVPRRRPDTGPRTGTRPDDLALIIHTSGSSGDPRGVAVTHRGVLGVALDSCWDAGHQERVLMVAPHAFAVSTYELWVPLLRGGRLVLAPPGRLDLGTLRRLIRDEEITAVQLTAGLFRAVATEAPDCLATVGEVSTGGDVISPGAVERVLAACPGITVRTTYGASEVTLFATTATMTAPFRASSTVPVGSPMDDVELRVLDERLQPLGAGEVGEIYIAGERLARGYVGQPGLTAQRFVANPFGRPGTRMYRTGDLARWTADGMIDFVGRADDQVKIRGFRVEVAEVEAALASCPGISAALVVARESGPGDQTLVGYVVGEPDAVDEAALRAHAGRLLPDYMVPSAFAVLDSLPLTPNGKLDRRALPEPVFAGASAYREPGTPRQETLCSLFADALGVARVGVDDSFFFLGGQSINGIRLIDLVNKALDVELSIDELFDYPTVSDLDRYLGEQAESVS</sequence>
<dbReference type="PROSITE" id="PS50075">
    <property type="entry name" value="CARRIER"/>
    <property type="match status" value="1"/>
</dbReference>
<dbReference type="Pfam" id="PF00550">
    <property type="entry name" value="PP-binding"/>
    <property type="match status" value="1"/>
</dbReference>
<dbReference type="InterPro" id="IPR020845">
    <property type="entry name" value="AMP-binding_CS"/>
</dbReference>
<dbReference type="Gene3D" id="1.10.1200.10">
    <property type="entry name" value="ACP-like"/>
    <property type="match status" value="1"/>
</dbReference>
<dbReference type="SUPFAM" id="SSF56801">
    <property type="entry name" value="Acetyl-CoA synthetase-like"/>
    <property type="match status" value="1"/>
</dbReference>
<dbReference type="GO" id="GO:0005737">
    <property type="term" value="C:cytoplasm"/>
    <property type="evidence" value="ECO:0007669"/>
    <property type="project" value="TreeGrafter"/>
</dbReference>